<proteinExistence type="predicted"/>
<keyword evidence="2" id="KW-0472">Membrane</keyword>
<reference evidence="4" key="1">
    <citation type="submission" date="2017-09" db="EMBL/GenBank/DDBJ databases">
        <title>Depth-based differentiation of microbial function through sediment-hosted aquifers and enrichment of novel symbionts in the deep terrestrial subsurface.</title>
        <authorList>
            <person name="Probst A.J."/>
            <person name="Ladd B."/>
            <person name="Jarett J.K."/>
            <person name="Geller-Mcgrath D.E."/>
            <person name="Sieber C.M.K."/>
            <person name="Emerson J.B."/>
            <person name="Anantharaman K."/>
            <person name="Thomas B.C."/>
            <person name="Malmstrom R."/>
            <person name="Stieglmeier M."/>
            <person name="Klingl A."/>
            <person name="Woyke T."/>
            <person name="Ryan C.M."/>
            <person name="Banfield J.F."/>
        </authorList>
    </citation>
    <scope>NUCLEOTIDE SEQUENCE [LARGE SCALE GENOMIC DNA]</scope>
</reference>
<organism evidence="3 4">
    <name type="scientific">Candidatus Magasanikbacteria bacterium CG10_big_fil_rev_8_21_14_0_10_40_10</name>
    <dbReference type="NCBI Taxonomy" id="1974648"/>
    <lineage>
        <taxon>Bacteria</taxon>
        <taxon>Candidatus Magasanikiibacteriota</taxon>
    </lineage>
</organism>
<dbReference type="EMBL" id="PFBX01000004">
    <property type="protein sequence ID" value="PIT87894.1"/>
    <property type="molecule type" value="Genomic_DNA"/>
</dbReference>
<keyword evidence="2" id="KW-0812">Transmembrane</keyword>
<keyword evidence="1" id="KW-0175">Coiled coil</keyword>
<evidence type="ECO:0000256" key="1">
    <source>
        <dbReference type="SAM" id="Coils"/>
    </source>
</evidence>
<feature type="coiled-coil region" evidence="1">
    <location>
        <begin position="46"/>
        <end position="75"/>
    </location>
</feature>
<feature type="transmembrane region" description="Helical" evidence="2">
    <location>
        <begin position="12"/>
        <end position="36"/>
    </location>
</feature>
<comment type="caution">
    <text evidence="3">The sequence shown here is derived from an EMBL/GenBank/DDBJ whole genome shotgun (WGS) entry which is preliminary data.</text>
</comment>
<protein>
    <recommendedName>
        <fullName evidence="5">Cell division protein FtsL</fullName>
    </recommendedName>
</protein>
<accession>A0A2M6W523</accession>
<evidence type="ECO:0008006" key="5">
    <source>
        <dbReference type="Google" id="ProtNLM"/>
    </source>
</evidence>
<name>A0A2M6W523_9BACT</name>
<evidence type="ECO:0000256" key="2">
    <source>
        <dbReference type="SAM" id="Phobius"/>
    </source>
</evidence>
<dbReference type="AlphaFoldDB" id="A0A2M6W523"/>
<keyword evidence="2" id="KW-1133">Transmembrane helix</keyword>
<evidence type="ECO:0000313" key="4">
    <source>
        <dbReference type="Proteomes" id="UP000231183"/>
    </source>
</evidence>
<gene>
    <name evidence="3" type="ORF">COU31_00540</name>
</gene>
<dbReference type="Proteomes" id="UP000231183">
    <property type="component" value="Unassembled WGS sequence"/>
</dbReference>
<evidence type="ECO:0000313" key="3">
    <source>
        <dbReference type="EMBL" id="PIT87894.1"/>
    </source>
</evidence>
<sequence length="106" mass="11763">MLQAVFAFELPAWLISQTARIALVLLIIAFGSAYIFKTASTAATGYEMYELQNQQLSLEAEIKQIEAKIDDYSSLASIKSRLNQTNMAYAINVSYYEPAGKTVAKK</sequence>